<keyword evidence="1" id="KW-0812">Transmembrane</keyword>
<feature type="transmembrane region" description="Helical" evidence="1">
    <location>
        <begin position="174"/>
        <end position="190"/>
    </location>
</feature>
<dbReference type="Pfam" id="PF01757">
    <property type="entry name" value="Acyl_transf_3"/>
    <property type="match status" value="1"/>
</dbReference>
<dbReference type="GO" id="GO:0016746">
    <property type="term" value="F:acyltransferase activity"/>
    <property type="evidence" value="ECO:0007669"/>
    <property type="project" value="UniProtKB-KW"/>
</dbReference>
<feature type="transmembrane region" description="Helical" evidence="1">
    <location>
        <begin position="344"/>
        <end position="364"/>
    </location>
</feature>
<sequence>MIRKIRFYLFSPFIKNENEIQSLNGVRAVAILLVIVYHVWLPFGVAGFPKILRNVFSNFNSGVDLFFVLSGFLIYSGILKYRKEPKTFSKRNFFLARSLRIFPAYYFCLFVLYLYFQGQHDRLATIATPNELQTAELNQLSEILQSAYADVLYISNYTKHRLSLVGWSLSIEEQFYLILPFFSTFFLFRFGAKVRILILSILYFVPLVFRIAYVLNDADLSVLIYSHTRMDSLLIGMILAEWKTTTDATSENTTSSINQNATILGGSMQIPFFRKRFAESILFALGIGILAIGHAFPLENWFRKTFGYNCFNLGYAVLIYLSLQKKSLIARIFGLGFFRPIARLSYTMYLWNILIAGLAVSKVLSGSTQPGPKDFAAAIGTAILYCFAVSWVLYLVVERPFLILKERILPKNETR</sequence>
<dbReference type="PANTHER" id="PTHR23028:SF53">
    <property type="entry name" value="ACYL_TRANSF_3 DOMAIN-CONTAINING PROTEIN"/>
    <property type="match status" value="1"/>
</dbReference>
<organism evidence="3 4">
    <name type="scientific">Leptospira yasudae</name>
    <dbReference type="NCBI Taxonomy" id="2202201"/>
    <lineage>
        <taxon>Bacteria</taxon>
        <taxon>Pseudomonadati</taxon>
        <taxon>Spirochaetota</taxon>
        <taxon>Spirochaetia</taxon>
        <taxon>Leptospirales</taxon>
        <taxon>Leptospiraceae</taxon>
        <taxon>Leptospira</taxon>
    </lineage>
</organism>
<proteinExistence type="predicted"/>
<comment type="caution">
    <text evidence="3">The sequence shown here is derived from an EMBL/GenBank/DDBJ whole genome shotgun (WGS) entry which is preliminary data.</text>
</comment>
<dbReference type="EMBL" id="QHCR01000001">
    <property type="protein sequence ID" value="RHX82161.1"/>
    <property type="molecule type" value="Genomic_DNA"/>
</dbReference>
<dbReference type="InterPro" id="IPR002656">
    <property type="entry name" value="Acyl_transf_3_dom"/>
</dbReference>
<feature type="transmembrane region" description="Helical" evidence="1">
    <location>
        <begin position="277"/>
        <end position="294"/>
    </location>
</feature>
<dbReference type="Proteomes" id="UP000285569">
    <property type="component" value="Unassembled WGS sequence"/>
</dbReference>
<evidence type="ECO:0000313" key="4">
    <source>
        <dbReference type="Proteomes" id="UP000285569"/>
    </source>
</evidence>
<dbReference type="InterPro" id="IPR050879">
    <property type="entry name" value="Acyltransferase_3"/>
</dbReference>
<gene>
    <name evidence="3" type="ORF">DLM77_01490</name>
</gene>
<dbReference type="PANTHER" id="PTHR23028">
    <property type="entry name" value="ACETYLTRANSFERASE"/>
    <property type="match status" value="1"/>
</dbReference>
<keyword evidence="3" id="KW-0012">Acyltransferase</keyword>
<evidence type="ECO:0000256" key="1">
    <source>
        <dbReference type="SAM" id="Phobius"/>
    </source>
</evidence>
<keyword evidence="1" id="KW-0472">Membrane</keyword>
<accession>A0ABX9M7Y8</accession>
<feature type="transmembrane region" description="Helical" evidence="1">
    <location>
        <begin position="197"/>
        <end position="216"/>
    </location>
</feature>
<evidence type="ECO:0000313" key="3">
    <source>
        <dbReference type="EMBL" id="RHX82161.1"/>
    </source>
</evidence>
<reference evidence="4" key="1">
    <citation type="submission" date="2018-05" db="EMBL/GenBank/DDBJ databases">
        <title>Leptospira yasudae sp. nov. and Leptospira stimsonii sp. nov., two pathogenic species of the genus Leptospira isolated from environmental sources.</title>
        <authorList>
            <person name="Casanovas-Massana A."/>
            <person name="Hamond C."/>
            <person name="Santos L.A."/>
            <person name="Hacker K.P."/>
            <person name="Balassiano I."/>
            <person name="Medeiros M.A."/>
            <person name="Reis M.G."/>
            <person name="Ko A.I."/>
            <person name="Wunder E.A."/>
        </authorList>
    </citation>
    <scope>NUCLEOTIDE SEQUENCE [LARGE SCALE GENOMIC DNA]</scope>
    <source>
        <strain evidence="4">B21</strain>
    </source>
</reference>
<reference evidence="3 4" key="2">
    <citation type="journal article" date="2020" name="Int. J. Syst. Evol. Microbiol.">
        <title>Leptospira yasudae sp. nov. and Leptospira stimsonii sp. nov., two new species of the pathogenic group isolated from environmental sources.</title>
        <authorList>
            <person name="Casanovas-Massana A."/>
            <person name="Hamond C."/>
            <person name="Santos L.A."/>
            <person name="de Oliveira D."/>
            <person name="Hacker K.P."/>
            <person name="Balassiano I."/>
            <person name="Costa F."/>
            <person name="Medeiros M.A."/>
            <person name="Reis M.G."/>
            <person name="Ko A.I."/>
            <person name="Wunder E.A."/>
        </authorList>
    </citation>
    <scope>NUCLEOTIDE SEQUENCE [LARGE SCALE GENOMIC DNA]</scope>
    <source>
        <strain evidence="3 4">B21</strain>
    </source>
</reference>
<keyword evidence="1" id="KW-1133">Transmembrane helix</keyword>
<keyword evidence="4" id="KW-1185">Reference proteome</keyword>
<protein>
    <submittedName>
        <fullName evidence="3">Acyltransferase</fullName>
    </submittedName>
</protein>
<feature type="transmembrane region" description="Helical" evidence="1">
    <location>
        <begin position="21"/>
        <end position="41"/>
    </location>
</feature>
<evidence type="ECO:0000259" key="2">
    <source>
        <dbReference type="Pfam" id="PF01757"/>
    </source>
</evidence>
<feature type="transmembrane region" description="Helical" evidence="1">
    <location>
        <begin position="99"/>
        <end position="116"/>
    </location>
</feature>
<keyword evidence="3" id="KW-0808">Transferase</keyword>
<dbReference type="RefSeq" id="WP_118954297.1">
    <property type="nucleotide sequence ID" value="NZ_QHCR01000001.1"/>
</dbReference>
<feature type="transmembrane region" description="Helical" evidence="1">
    <location>
        <begin position="61"/>
        <end position="78"/>
    </location>
</feature>
<name>A0ABX9M7Y8_9LEPT</name>
<feature type="transmembrane region" description="Helical" evidence="1">
    <location>
        <begin position="376"/>
        <end position="397"/>
    </location>
</feature>
<feature type="domain" description="Acyltransferase 3" evidence="2">
    <location>
        <begin position="21"/>
        <end position="394"/>
    </location>
</feature>